<evidence type="ECO:0000313" key="2">
    <source>
        <dbReference type="Proteomes" id="UP000736787"/>
    </source>
</evidence>
<evidence type="ECO:0000313" key="1">
    <source>
        <dbReference type="EMBL" id="KAG2907121.1"/>
    </source>
</evidence>
<proteinExistence type="predicted"/>
<dbReference type="AlphaFoldDB" id="A0A8T1JUK8"/>
<reference evidence="1" key="1">
    <citation type="submission" date="2018-10" db="EMBL/GenBank/DDBJ databases">
        <title>Effector identification in a new, highly contiguous assembly of the strawberry crown rot pathogen Phytophthora cactorum.</title>
        <authorList>
            <person name="Armitage A.D."/>
            <person name="Nellist C.F."/>
            <person name="Bates H."/>
            <person name="Vickerstaff R.J."/>
            <person name="Harrison R.J."/>
        </authorList>
    </citation>
    <scope>NUCLEOTIDE SEQUENCE</scope>
    <source>
        <strain evidence="1">4040</strain>
    </source>
</reference>
<accession>A0A8T1JUK8</accession>
<sequence length="58" mass="6381">MVGTATDLDNLNDPRCTVLGSVFRRSTTSLSKPSLDVMMVPIMNIDIDKSWIARAIDV</sequence>
<protein>
    <submittedName>
        <fullName evidence="1">Uncharacterized protein</fullName>
    </submittedName>
</protein>
<organism evidence="1 2">
    <name type="scientific">Phytophthora cactorum</name>
    <dbReference type="NCBI Taxonomy" id="29920"/>
    <lineage>
        <taxon>Eukaryota</taxon>
        <taxon>Sar</taxon>
        <taxon>Stramenopiles</taxon>
        <taxon>Oomycota</taxon>
        <taxon>Peronosporomycetes</taxon>
        <taxon>Peronosporales</taxon>
        <taxon>Peronosporaceae</taxon>
        <taxon>Phytophthora</taxon>
    </lineage>
</organism>
<name>A0A8T1JUK8_9STRA</name>
<dbReference type="Proteomes" id="UP000736787">
    <property type="component" value="Unassembled WGS sequence"/>
</dbReference>
<dbReference type="EMBL" id="RCMK01000935">
    <property type="protein sequence ID" value="KAG2907121.1"/>
    <property type="molecule type" value="Genomic_DNA"/>
</dbReference>
<comment type="caution">
    <text evidence="1">The sequence shown here is derived from an EMBL/GenBank/DDBJ whole genome shotgun (WGS) entry which is preliminary data.</text>
</comment>
<gene>
    <name evidence="1" type="ORF">PC117_g20292</name>
</gene>